<dbReference type="SUPFAM" id="SSF48239">
    <property type="entry name" value="Terpenoid cyclases/Protein prenyltransferases"/>
    <property type="match status" value="1"/>
</dbReference>
<evidence type="ECO:0000256" key="1">
    <source>
        <dbReference type="ARBA" id="ARBA00010556"/>
    </source>
</evidence>
<dbReference type="Pfam" id="PF00207">
    <property type="entry name" value="A2M"/>
    <property type="match status" value="1"/>
</dbReference>
<name>A0ABU4IBU8_9VIBR</name>
<dbReference type="Pfam" id="PF07703">
    <property type="entry name" value="A2M_BRD"/>
    <property type="match status" value="1"/>
</dbReference>
<dbReference type="InterPro" id="IPR008930">
    <property type="entry name" value="Terpenoid_cyclase/PrenylTrfase"/>
</dbReference>
<dbReference type="Pfam" id="PF07678">
    <property type="entry name" value="TED_complement"/>
    <property type="match status" value="1"/>
</dbReference>
<sequence>MMRKRYGAWYVVLIVFLSLGFYPDSAVSGVNTAQPKVTFIGAYSHAGKPALIIQFDSPVRTRKVAQVFALTRAEGDSTAKKDLATLLKGTWQLNAARTAVIYDQVKVNQRYRVTLLPEIASEVGQSQEVTIYERMPQVRLIGKGPVVPSYGERTIPLSIVNAGQLTVEVLQVDEPATLLNRLYYDEDASPWALGRLRKSYRAVTTLSFDVPKAAVNQDVRTAIRLPKSLAQGWYVLLIKVTGDYDSSRSVIAHVLLTDIGIQAKVFRHQLDVLVSSLSGRVNTFDRARVFIYRNNQTIPLGKISGLQQSFDYQVQEGDVLAVRYGKQMSVLPLKEVPLDLSDFQVSGREWQPVEAFVYSNRDLFKPGETLPLNIVLRDQDGRMTEKQRLYVEYRKPDGNVVGYRWLDAEKQVPGFYQDQFSIPASAPLGRWTVYVKSHQDAERPLNQFSFNVSEFVPERMDMNIDIARGLQTGVESLPVRLEGKYLFGAPAAGNQVKVSAFYQPTHHFEGELSEFYVGQPFTIRSWKDVPDVQPFALNEQGTYELKLPLVQQQLLKSPVVARFNFALLETGGASIQRNKQVMLWTGNALAGIRPLTEEVDSYSTARFEVGLLNGQGNQLESGRVQYLLERNRGGYYWVYTESDGWDLRHDNQWQPVQSDVIQTTVGQAVPLNVDVEWGSYRLTLLTPQKQVTQYQFWAGWGDSSGQKPVKPDQLTMSLNKERYLDDDEVVATISTGVAGRLHLALESDRVEWHIEHQIIAGQHQIIVPLNKLKRHDLYLTATLISTEQGKPRRLFAIEPVKFERESRQLDVQIRHAKKLLPLEQAEIVVQLKKPVTQPTWVTLSLVDQGIINLSRYQVPGMFAWFFDQRRYSGDVIDLYSRIYQQRPDSFLKHRYGGDMALSTNAHLDETVESKTITIMSGPVRLNAQGKATIHVDIPDYNGQAQVVAMVFNQDQYGQAVSRVDIAAPIVAELAVPRFLTPGDSSQTLLEVFNQTDVVQQVTATVTASNHLLLQGKSHFSFNLKPGERDTGAVSFDIADIRSRLESATLNIDIRASGSDRTRYEQHRSWTVPVRLTEPVIHQKSIVTLPGNTGKTEAYMPSVTLLSRFWQDIRTSSWGAAEITYSRTPQIGVLEYAGGLFGYPYGCAEQTTSKAAPWLLDDPALTSLKQSAAEEKSETDILKAAVLRLATMQKGNGSFALWNKYGTEEPWVSVYVTEFLWNTAQRYPGLVPQDMLEKALTHMSQYPQKKKLSATRYYAAWVGSKANRVDYTSVWALKQTTPPEKMTSPLSAAYLGGALLLHGAQRDGEAYFRQIESIQRHSDSEDYDYGSSLRDYAGTIVVLTTLDKVIKLSDDMLSLRNRLAEEVVHMARQRRYLSTQEQIALVKAGVALHQINQEPVDLVVGHGDQQRKLSATGIGYASVVPGDKLFNPNDHELFVQVMASGLAEPDTIQSTLPYKVATREYRYPDGQPYQGDPLDIGDKLLVTVSYSADEPVTHAMLVEYLPTGFVLEHPDRTNSQDLIRAAKLPDSSDRTETIEYRNDRLMAALQLEPDQSYSLSYVIRAETPGQSVVPYLYLEDMYHPESFIYAPASLKKFTIREAK</sequence>
<dbReference type="Gene3D" id="2.60.40.1930">
    <property type="match status" value="1"/>
</dbReference>
<dbReference type="Pfam" id="PF17962">
    <property type="entry name" value="bMG6"/>
    <property type="match status" value="1"/>
</dbReference>
<feature type="domain" description="Alpha-2-macroglobulin" evidence="3">
    <location>
        <begin position="917"/>
        <end position="1005"/>
    </location>
</feature>
<comment type="similarity">
    <text evidence="1">Belongs to the protease inhibitor I39 (alpha-2-macroglobulin) family. Bacterial alpha-2-macroglobulin subfamily.</text>
</comment>
<accession>A0ABU4IBU8</accession>
<dbReference type="InterPro" id="IPR041203">
    <property type="entry name" value="Bact_A2M_MG5"/>
</dbReference>
<dbReference type="Proteomes" id="UP001283366">
    <property type="component" value="Unassembled WGS sequence"/>
</dbReference>
<evidence type="ECO:0000313" key="4">
    <source>
        <dbReference type="EMBL" id="MDW6005451.1"/>
    </source>
</evidence>
<dbReference type="InterPro" id="IPR011625">
    <property type="entry name" value="A2M_N_BRD"/>
</dbReference>
<dbReference type="CDD" id="cd02891">
    <property type="entry name" value="A2M_like"/>
    <property type="match status" value="1"/>
</dbReference>
<dbReference type="SMART" id="SM01359">
    <property type="entry name" value="A2M_N_2"/>
    <property type="match status" value="1"/>
</dbReference>
<proteinExistence type="inferred from homology"/>
<dbReference type="PANTHER" id="PTHR40094">
    <property type="entry name" value="ALPHA-2-MACROGLOBULIN HOMOLOG"/>
    <property type="match status" value="1"/>
</dbReference>
<dbReference type="PANTHER" id="PTHR40094:SF1">
    <property type="entry name" value="UBIQUITIN DOMAIN-CONTAINING PROTEIN"/>
    <property type="match status" value="1"/>
</dbReference>
<dbReference type="Pfam" id="PF01835">
    <property type="entry name" value="MG2"/>
    <property type="match status" value="1"/>
</dbReference>
<dbReference type="SMART" id="SM01419">
    <property type="entry name" value="Thiol-ester_cl"/>
    <property type="match status" value="1"/>
</dbReference>
<evidence type="ECO:0000259" key="3">
    <source>
        <dbReference type="SMART" id="SM01360"/>
    </source>
</evidence>
<evidence type="ECO:0000313" key="5">
    <source>
        <dbReference type="Proteomes" id="UP001283366"/>
    </source>
</evidence>
<dbReference type="EMBL" id="JAWRCO010000002">
    <property type="protein sequence ID" value="MDW6005451.1"/>
    <property type="molecule type" value="Genomic_DNA"/>
</dbReference>
<dbReference type="Pfam" id="PF17972">
    <property type="entry name" value="bMG5"/>
    <property type="match status" value="1"/>
</dbReference>
<dbReference type="Gene3D" id="1.50.10.20">
    <property type="match status" value="1"/>
</dbReference>
<dbReference type="InterPro" id="IPR047565">
    <property type="entry name" value="Alpha-macroglob_thiol-ester_cl"/>
</dbReference>
<dbReference type="InterPro" id="IPR041246">
    <property type="entry name" value="Bact_MG10"/>
</dbReference>
<protein>
    <submittedName>
        <fullName evidence="4">MG2 domain-containing protein</fullName>
    </submittedName>
</protein>
<dbReference type="InterPro" id="IPR002890">
    <property type="entry name" value="MG2"/>
</dbReference>
<dbReference type="InterPro" id="IPR011626">
    <property type="entry name" value="Alpha-macroglobulin_TED"/>
</dbReference>
<comment type="caution">
    <text evidence="4">The sequence shown here is derived from an EMBL/GenBank/DDBJ whole genome shotgun (WGS) entry which is preliminary data.</text>
</comment>
<keyword evidence="5" id="KW-1185">Reference proteome</keyword>
<dbReference type="Pfam" id="PF17973">
    <property type="entry name" value="bMG10"/>
    <property type="match status" value="1"/>
</dbReference>
<dbReference type="InterPro" id="IPR001599">
    <property type="entry name" value="Macroglobln_a2"/>
</dbReference>
<dbReference type="SMART" id="SM01360">
    <property type="entry name" value="A2M"/>
    <property type="match status" value="1"/>
</dbReference>
<evidence type="ECO:0000259" key="2">
    <source>
        <dbReference type="SMART" id="SM01359"/>
    </source>
</evidence>
<dbReference type="InterPro" id="IPR051802">
    <property type="entry name" value="YfhM-like"/>
</dbReference>
<dbReference type="InterPro" id="IPR041462">
    <property type="entry name" value="Bact_A2M_MG6"/>
</dbReference>
<feature type="domain" description="Alpha-2-macroglobulin bait region" evidence="2">
    <location>
        <begin position="714"/>
        <end position="853"/>
    </location>
</feature>
<organism evidence="4 5">
    <name type="scientific">Vibrio mangrovi</name>
    <dbReference type="NCBI Taxonomy" id="474394"/>
    <lineage>
        <taxon>Bacteria</taxon>
        <taxon>Pseudomonadati</taxon>
        <taxon>Pseudomonadota</taxon>
        <taxon>Gammaproteobacteria</taxon>
        <taxon>Vibrionales</taxon>
        <taxon>Vibrionaceae</taxon>
        <taxon>Vibrio</taxon>
    </lineage>
</organism>
<gene>
    <name evidence="4" type="ORF">SBX37_21505</name>
</gene>
<dbReference type="RefSeq" id="WP_087482133.1">
    <property type="nucleotide sequence ID" value="NZ_AP024884.1"/>
</dbReference>
<reference evidence="4 5" key="1">
    <citation type="submission" date="2023-11" db="EMBL/GenBank/DDBJ databases">
        <title>Plant-associative lifestyle of Vibrio porteresiae and its evolutionary dynamics.</title>
        <authorList>
            <person name="Rameshkumar N."/>
            <person name="Kirti K."/>
        </authorList>
    </citation>
    <scope>NUCLEOTIDE SEQUENCE [LARGE SCALE GENOMIC DNA]</scope>
    <source>
        <strain evidence="4 5">MSSRF38</strain>
    </source>
</reference>